<accession>A0A7V3JAM1</accession>
<gene>
    <name evidence="1" type="ORF">ENV41_03870</name>
</gene>
<dbReference type="EMBL" id="DTGG01000121">
    <property type="protein sequence ID" value="HFZ09249.1"/>
    <property type="molecule type" value="Genomic_DNA"/>
</dbReference>
<protein>
    <submittedName>
        <fullName evidence="1">Uncharacterized protein</fullName>
    </submittedName>
</protein>
<sequence>MEIPLPTIEKPDIYFYGFNKQLYRVSLVDTQLVPGQDFNSDFGIFGGTIGGSALVGDRQASTIADAINSSGNFIKELINSKLNTSTKQILGDFTFGASGAIKMITDANNGLWLSPNGILGKKAGATTFAVDTSGNATFAGTLSGASGTFGNITAGTISGISISGSTITGSTITGSTLQTGTSGKNVDITQGRISQRNNTVEVVYSDVGTYGGWWGLKDIDGNSVFYLDVENAGPAHNIGFRGDATYSNDWFMQCNHDIVFIMNNGRSIRPNSAGQINLGNTSNYWNNIYYKDIVDMGCLGSFDKGVELQNGKIVSDTEALLAIKEHPTKKTIYGTPMLDYSTFPKVSYIPATVNEKGERVSDEGVRMSPVFSIMIGAIKELTERVKTLERKING</sequence>
<reference evidence="1" key="1">
    <citation type="journal article" date="2020" name="mSystems">
        <title>Genome- and Community-Level Interaction Insights into Carbon Utilization and Element Cycling Functions of Hydrothermarchaeota in Hydrothermal Sediment.</title>
        <authorList>
            <person name="Zhou Z."/>
            <person name="Liu Y."/>
            <person name="Xu W."/>
            <person name="Pan J."/>
            <person name="Luo Z.H."/>
            <person name="Li M."/>
        </authorList>
    </citation>
    <scope>NUCLEOTIDE SEQUENCE [LARGE SCALE GENOMIC DNA]</scope>
    <source>
        <strain evidence="1">SpSt-757</strain>
    </source>
</reference>
<name>A0A7V3JAM1_UNCC3</name>
<comment type="caution">
    <text evidence="1">The sequence shown here is derived from an EMBL/GenBank/DDBJ whole genome shotgun (WGS) entry which is preliminary data.</text>
</comment>
<proteinExistence type="predicted"/>
<evidence type="ECO:0000313" key="1">
    <source>
        <dbReference type="EMBL" id="HFZ09249.1"/>
    </source>
</evidence>
<organism evidence="1">
    <name type="scientific">candidate division CPR3 bacterium</name>
    <dbReference type="NCBI Taxonomy" id="2268181"/>
    <lineage>
        <taxon>Bacteria</taxon>
        <taxon>Bacteria division CPR3</taxon>
    </lineage>
</organism>
<dbReference type="AlphaFoldDB" id="A0A7V3JAM1"/>